<comment type="caution">
    <text evidence="1">The sequence shown here is derived from an EMBL/GenBank/DDBJ whole genome shotgun (WGS) entry which is preliminary data.</text>
</comment>
<protein>
    <submittedName>
        <fullName evidence="1">Uncharacterized protein</fullName>
    </submittedName>
</protein>
<name>A0ABU0BEH0_9HYPH</name>
<evidence type="ECO:0000313" key="2">
    <source>
        <dbReference type="Proteomes" id="UP001224682"/>
    </source>
</evidence>
<reference evidence="1 2" key="1">
    <citation type="submission" date="2023-07" db="EMBL/GenBank/DDBJ databases">
        <title>Genomic Encyclopedia of Type Strains, Phase IV (KMG-IV): sequencing the most valuable type-strain genomes for metagenomic binning, comparative biology and taxonomic classification.</title>
        <authorList>
            <person name="Goeker M."/>
        </authorList>
    </citation>
    <scope>NUCLEOTIDE SEQUENCE [LARGE SCALE GENOMIC DNA]</scope>
    <source>
        <strain evidence="1 2">DSM 2457</strain>
    </source>
</reference>
<keyword evidence="2" id="KW-1185">Reference proteome</keyword>
<gene>
    <name evidence="1" type="ORF">J2S75_002824</name>
</gene>
<dbReference type="EMBL" id="JAUSUI010000005">
    <property type="protein sequence ID" value="MDQ0303790.1"/>
    <property type="molecule type" value="Genomic_DNA"/>
</dbReference>
<proteinExistence type="predicted"/>
<dbReference type="Proteomes" id="UP001224682">
    <property type="component" value="Unassembled WGS sequence"/>
</dbReference>
<organism evidence="1 2">
    <name type="scientific">Ancylobacter polymorphus</name>
    <dbReference type="NCBI Taxonomy" id="223390"/>
    <lineage>
        <taxon>Bacteria</taxon>
        <taxon>Pseudomonadati</taxon>
        <taxon>Pseudomonadota</taxon>
        <taxon>Alphaproteobacteria</taxon>
        <taxon>Hyphomicrobiales</taxon>
        <taxon>Xanthobacteraceae</taxon>
        <taxon>Ancylobacter</taxon>
    </lineage>
</organism>
<accession>A0ABU0BEH0</accession>
<dbReference type="RefSeq" id="WP_307020492.1">
    <property type="nucleotide sequence ID" value="NZ_JAUSUI010000005.1"/>
</dbReference>
<evidence type="ECO:0000313" key="1">
    <source>
        <dbReference type="EMBL" id="MDQ0303790.1"/>
    </source>
</evidence>
<sequence length="105" mass="11818">MQIFDEMAKMTREKFQEIRAAILDGYTPPAEPTGRMCQVMAMAEEAERRAELEAHIEEAGREEVFAHARALGWTGGAPMWVWHAIASEVQSRKMAQNSPKSPQSD</sequence>